<evidence type="ECO:0000256" key="3">
    <source>
        <dbReference type="ARBA" id="ARBA00022473"/>
    </source>
</evidence>
<dbReference type="GeneID" id="106180558"/>
<keyword evidence="10" id="KW-1185">Reference proteome</keyword>
<accession>A0A1S3KBL0</accession>
<evidence type="ECO:0000256" key="2">
    <source>
        <dbReference type="ARBA" id="ARBA00005683"/>
    </source>
</evidence>
<dbReference type="AlphaFoldDB" id="A0A1S3KBL0"/>
<feature type="signal peptide" evidence="9">
    <location>
        <begin position="1"/>
        <end position="19"/>
    </location>
</feature>
<keyword evidence="6 8" id="KW-0879">Wnt signaling pathway</keyword>
<dbReference type="FunCoup" id="A0A1S3KBL0">
    <property type="interactions" value="144"/>
</dbReference>
<dbReference type="PANTHER" id="PTHR12027">
    <property type="entry name" value="WNT RELATED"/>
    <property type="match status" value="1"/>
</dbReference>
<dbReference type="Pfam" id="PF00110">
    <property type="entry name" value="wnt"/>
    <property type="match status" value="1"/>
</dbReference>
<evidence type="ECO:0000256" key="7">
    <source>
        <dbReference type="ARBA" id="ARBA00023157"/>
    </source>
</evidence>
<evidence type="ECO:0000313" key="10">
    <source>
        <dbReference type="Proteomes" id="UP000085678"/>
    </source>
</evidence>
<organism evidence="10 11">
    <name type="scientific">Lingula anatina</name>
    <name type="common">Brachiopod</name>
    <name type="synonym">Lingula unguis</name>
    <dbReference type="NCBI Taxonomy" id="7574"/>
    <lineage>
        <taxon>Eukaryota</taxon>
        <taxon>Metazoa</taxon>
        <taxon>Spiralia</taxon>
        <taxon>Lophotrochozoa</taxon>
        <taxon>Brachiopoda</taxon>
        <taxon>Linguliformea</taxon>
        <taxon>Lingulata</taxon>
        <taxon>Lingulida</taxon>
        <taxon>Linguloidea</taxon>
        <taxon>Lingulidae</taxon>
        <taxon>Lingula</taxon>
    </lineage>
</organism>
<gene>
    <name evidence="11" type="primary">LOC106180558</name>
</gene>
<reference evidence="11" key="1">
    <citation type="submission" date="2025-08" db="UniProtKB">
        <authorList>
            <consortium name="RefSeq"/>
        </authorList>
    </citation>
    <scope>IDENTIFICATION</scope>
    <source>
        <tissue evidence="11">Gonads</tissue>
    </source>
</reference>
<dbReference type="GO" id="GO:0005109">
    <property type="term" value="F:frizzled binding"/>
    <property type="evidence" value="ECO:0007669"/>
    <property type="project" value="TreeGrafter"/>
</dbReference>
<comment type="subcellular location">
    <subcellularLocation>
        <location evidence="1 8">Secreted</location>
        <location evidence="1 8">Extracellular space</location>
        <location evidence="1 8">Extracellular matrix</location>
    </subcellularLocation>
</comment>
<dbReference type="GO" id="GO:0045165">
    <property type="term" value="P:cell fate commitment"/>
    <property type="evidence" value="ECO:0007669"/>
    <property type="project" value="TreeGrafter"/>
</dbReference>
<comment type="function">
    <text evidence="8">Ligand for members of the frizzled family of seven transmembrane receptors.</text>
</comment>
<dbReference type="InterPro" id="IPR005817">
    <property type="entry name" value="Wnt"/>
</dbReference>
<dbReference type="Proteomes" id="UP000085678">
    <property type="component" value="Unplaced"/>
</dbReference>
<evidence type="ECO:0000256" key="1">
    <source>
        <dbReference type="ARBA" id="ARBA00004498"/>
    </source>
</evidence>
<keyword evidence="3 8" id="KW-0217">Developmental protein</keyword>
<proteinExistence type="inferred from homology"/>
<keyword evidence="4" id="KW-0964">Secreted</keyword>
<name>A0A1S3KBL0_LINAN</name>
<dbReference type="PRINTS" id="PR01349">
    <property type="entry name" value="WNTPROTEIN"/>
</dbReference>
<dbReference type="STRING" id="7574.A0A1S3KBL0"/>
<dbReference type="GO" id="GO:0060070">
    <property type="term" value="P:canonical Wnt signaling pathway"/>
    <property type="evidence" value="ECO:0007669"/>
    <property type="project" value="TreeGrafter"/>
</dbReference>
<evidence type="ECO:0000256" key="9">
    <source>
        <dbReference type="SAM" id="SignalP"/>
    </source>
</evidence>
<evidence type="ECO:0000256" key="4">
    <source>
        <dbReference type="ARBA" id="ARBA00022525"/>
    </source>
</evidence>
<feature type="chain" id="PRO_5010317330" description="Protein Wnt" evidence="9">
    <location>
        <begin position="20"/>
        <end position="209"/>
    </location>
</feature>
<keyword evidence="5" id="KW-0272">Extracellular matrix</keyword>
<keyword evidence="9" id="KW-0732">Signal</keyword>
<dbReference type="GO" id="GO:0005125">
    <property type="term" value="F:cytokine activity"/>
    <property type="evidence" value="ECO:0007669"/>
    <property type="project" value="TreeGrafter"/>
</dbReference>
<dbReference type="GO" id="GO:0005615">
    <property type="term" value="C:extracellular space"/>
    <property type="evidence" value="ECO:0007669"/>
    <property type="project" value="TreeGrafter"/>
</dbReference>
<dbReference type="RefSeq" id="XP_013420023.1">
    <property type="nucleotide sequence ID" value="XM_013564569.1"/>
</dbReference>
<evidence type="ECO:0000256" key="8">
    <source>
        <dbReference type="RuleBase" id="RU003500"/>
    </source>
</evidence>
<dbReference type="OrthoDB" id="5945655at2759"/>
<dbReference type="SMART" id="SM00097">
    <property type="entry name" value="WNT1"/>
    <property type="match status" value="1"/>
</dbReference>
<sequence length="209" mass="23377">MQALCPIIIFLTILGQTRMSSMRNDILRIPIPTEPDDPKLDPNVVCRTYPDLTPEQFEMCLQYPDVAASAIQGIQIAMHECQHQFMDHRWNCSSLETKNKNPHSSPFLSRAGFRETAFAYAISAAGVTAQVAKACAMGKLVSCGCDSRIQGKINPTTKKWDWGGCSHNVNFGESFTEKFLDFKDIVHSDIRAQINLHNNRAGRLVSNFV</sequence>
<dbReference type="InParanoid" id="A0A1S3KBL0"/>
<dbReference type="PANTHER" id="PTHR12027:SF98">
    <property type="entry name" value="PROTEIN WNT"/>
    <property type="match status" value="1"/>
</dbReference>
<protein>
    <recommendedName>
        <fullName evidence="8">Protein Wnt</fullName>
    </recommendedName>
</protein>
<keyword evidence="7" id="KW-1015">Disulfide bond</keyword>
<evidence type="ECO:0000256" key="6">
    <source>
        <dbReference type="ARBA" id="ARBA00022687"/>
    </source>
</evidence>
<dbReference type="KEGG" id="lak:106180558"/>
<comment type="similarity">
    <text evidence="2 8">Belongs to the Wnt family.</text>
</comment>
<evidence type="ECO:0000256" key="5">
    <source>
        <dbReference type="ARBA" id="ARBA00022530"/>
    </source>
</evidence>
<evidence type="ECO:0000313" key="11">
    <source>
        <dbReference type="RefSeq" id="XP_013420023.1"/>
    </source>
</evidence>
<dbReference type="GO" id="GO:0030182">
    <property type="term" value="P:neuron differentiation"/>
    <property type="evidence" value="ECO:0007669"/>
    <property type="project" value="TreeGrafter"/>
</dbReference>